<dbReference type="RefSeq" id="WP_038490200.1">
    <property type="nucleotide sequence ID" value="NZ_CP009962.1"/>
</dbReference>
<accession>A0A0A1FCJ2</accession>
<gene>
    <name evidence="2" type="ORF">LT85_3053</name>
</gene>
<dbReference type="HOGENOM" id="CLU_056435_5_2_4"/>
<dbReference type="InterPro" id="IPR029063">
    <property type="entry name" value="SAM-dependent_MTases_sf"/>
</dbReference>
<dbReference type="EMBL" id="CP009962">
    <property type="protein sequence ID" value="AIY42211.1"/>
    <property type="molecule type" value="Genomic_DNA"/>
</dbReference>
<dbReference type="STRING" id="279058.LT85_3053"/>
<protein>
    <submittedName>
        <fullName evidence="2">Putative SAM-dependent methyltransferase</fullName>
    </submittedName>
</protein>
<evidence type="ECO:0000313" key="3">
    <source>
        <dbReference type="Proteomes" id="UP000030302"/>
    </source>
</evidence>
<sequence length="194" mass="20586">MSVLINSSPVSPWVSRFGGLIPAGTVLDLACGSGRHALWLASLGQDLNVLAVDRNPMALAEINAAGVTTRQVELEAGPSDALAQLFRPAQFSGVVVTNYLHRPLFPLILDSVAPQGVLLYETFAAGNEQFGKPSNPDFLLQPGELLSLLAADIVNSWHVLAFEDGFTEQPKPAMVQRICAIKQADGVASALRLG</sequence>
<dbReference type="SUPFAM" id="SSF53335">
    <property type="entry name" value="S-adenosyl-L-methionine-dependent methyltransferases"/>
    <property type="match status" value="1"/>
</dbReference>
<dbReference type="KEGG" id="care:LT85_3053"/>
<dbReference type="Pfam" id="PF13649">
    <property type="entry name" value="Methyltransf_25"/>
    <property type="match status" value="1"/>
</dbReference>
<dbReference type="AlphaFoldDB" id="A0A0A1FCJ2"/>
<dbReference type="GO" id="GO:0008168">
    <property type="term" value="F:methyltransferase activity"/>
    <property type="evidence" value="ECO:0007669"/>
    <property type="project" value="UniProtKB-KW"/>
</dbReference>
<dbReference type="CDD" id="cd02440">
    <property type="entry name" value="AdoMet_MTases"/>
    <property type="match status" value="1"/>
</dbReference>
<keyword evidence="2" id="KW-0808">Transferase</keyword>
<reference evidence="3" key="1">
    <citation type="journal article" date="2014" name="Soil Biol. Biochem.">
        <title>Structure and function of bacterial communities in ageing soils: Insights from the Mendocino ecological staircase.</title>
        <authorList>
            <person name="Uroz S."/>
            <person name="Tech J.J."/>
            <person name="Sawaya N.A."/>
            <person name="Frey-Klett P."/>
            <person name="Leveau J.H.J."/>
        </authorList>
    </citation>
    <scope>NUCLEOTIDE SEQUENCE [LARGE SCALE GENOMIC DNA]</scope>
    <source>
        <strain evidence="3">Cal35</strain>
    </source>
</reference>
<evidence type="ECO:0000259" key="1">
    <source>
        <dbReference type="Pfam" id="PF13649"/>
    </source>
</evidence>
<dbReference type="InterPro" id="IPR041698">
    <property type="entry name" value="Methyltransf_25"/>
</dbReference>
<evidence type="ECO:0000313" key="2">
    <source>
        <dbReference type="EMBL" id="AIY42211.1"/>
    </source>
</evidence>
<feature type="domain" description="Methyltransferase" evidence="1">
    <location>
        <begin position="26"/>
        <end position="101"/>
    </location>
</feature>
<name>A0A0A1FCJ2_9BURK</name>
<dbReference type="Proteomes" id="UP000030302">
    <property type="component" value="Chromosome"/>
</dbReference>
<keyword evidence="3" id="KW-1185">Reference proteome</keyword>
<organism evidence="2 3">
    <name type="scientific">Collimonas arenae</name>
    <dbReference type="NCBI Taxonomy" id="279058"/>
    <lineage>
        <taxon>Bacteria</taxon>
        <taxon>Pseudomonadati</taxon>
        <taxon>Pseudomonadota</taxon>
        <taxon>Betaproteobacteria</taxon>
        <taxon>Burkholderiales</taxon>
        <taxon>Oxalobacteraceae</taxon>
        <taxon>Collimonas</taxon>
    </lineage>
</organism>
<proteinExistence type="predicted"/>
<keyword evidence="2" id="KW-0489">Methyltransferase</keyword>
<dbReference type="Gene3D" id="3.40.50.150">
    <property type="entry name" value="Vaccinia Virus protein VP39"/>
    <property type="match status" value="1"/>
</dbReference>
<dbReference type="GO" id="GO:0032259">
    <property type="term" value="P:methylation"/>
    <property type="evidence" value="ECO:0007669"/>
    <property type="project" value="UniProtKB-KW"/>
</dbReference>